<comment type="function">
    <text evidence="4">Formation of pseudouridine at positions 38, 39 and 40 in the anticodon stem and loop of transfer RNAs.</text>
</comment>
<evidence type="ECO:0000259" key="8">
    <source>
        <dbReference type="Pfam" id="PF01416"/>
    </source>
</evidence>
<feature type="domain" description="Pseudouridine synthase I TruA alpha/beta" evidence="8">
    <location>
        <begin position="9"/>
        <end position="107"/>
    </location>
</feature>
<dbReference type="GO" id="GO:0031119">
    <property type="term" value="P:tRNA pseudouridine synthesis"/>
    <property type="evidence" value="ECO:0007669"/>
    <property type="project" value="UniProtKB-UniRule"/>
</dbReference>
<feature type="binding site" evidence="4 6">
    <location>
        <position position="113"/>
    </location>
    <ligand>
        <name>substrate</name>
    </ligand>
</feature>
<accession>A0A345ULZ4</accession>
<keyword evidence="3 4" id="KW-0413">Isomerase</keyword>
<evidence type="ECO:0000313" key="9">
    <source>
        <dbReference type="EMBL" id="AXJ01496.1"/>
    </source>
</evidence>
<dbReference type="KEGG" id="cprv:CYPRO_2250"/>
<dbReference type="CDD" id="cd02570">
    <property type="entry name" value="PseudoU_synth_EcTruA"/>
    <property type="match status" value="1"/>
</dbReference>
<dbReference type="Pfam" id="PF01416">
    <property type="entry name" value="PseudoU_synth_1"/>
    <property type="match status" value="2"/>
</dbReference>
<evidence type="ECO:0000256" key="7">
    <source>
        <dbReference type="RuleBase" id="RU003792"/>
    </source>
</evidence>
<dbReference type="HAMAP" id="MF_00171">
    <property type="entry name" value="TruA"/>
    <property type="match status" value="1"/>
</dbReference>
<dbReference type="InterPro" id="IPR020097">
    <property type="entry name" value="PsdUridine_synth_TruA_a/b_dom"/>
</dbReference>
<keyword evidence="2 4" id="KW-0819">tRNA processing</keyword>
<comment type="similarity">
    <text evidence="1 4 7">Belongs to the tRNA pseudouridine synthase TruA family.</text>
</comment>
<keyword evidence="10" id="KW-1185">Reference proteome</keyword>
<dbReference type="InterPro" id="IPR001406">
    <property type="entry name" value="PsdUridine_synth_TruA"/>
</dbReference>
<dbReference type="InterPro" id="IPR020094">
    <property type="entry name" value="TruA/RsuA/RluB/E/F_N"/>
</dbReference>
<comment type="subunit">
    <text evidence="4">Homodimer.</text>
</comment>
<evidence type="ECO:0000256" key="3">
    <source>
        <dbReference type="ARBA" id="ARBA00023235"/>
    </source>
</evidence>
<comment type="catalytic activity">
    <reaction evidence="4 7">
        <text>uridine(38/39/40) in tRNA = pseudouridine(38/39/40) in tRNA</text>
        <dbReference type="Rhea" id="RHEA:22376"/>
        <dbReference type="Rhea" id="RHEA-COMP:10085"/>
        <dbReference type="Rhea" id="RHEA-COMP:10087"/>
        <dbReference type="ChEBI" id="CHEBI:65314"/>
        <dbReference type="ChEBI" id="CHEBI:65315"/>
        <dbReference type="EC" id="5.4.99.12"/>
    </reaction>
</comment>
<evidence type="ECO:0000256" key="5">
    <source>
        <dbReference type="PIRSR" id="PIRSR001430-1"/>
    </source>
</evidence>
<feature type="domain" description="Pseudouridine synthase I TruA alpha/beta" evidence="8">
    <location>
        <begin position="165"/>
        <end position="248"/>
    </location>
</feature>
<gene>
    <name evidence="4" type="primary">truA</name>
    <name evidence="9" type="ORF">CYPRO_2250</name>
</gene>
<evidence type="ECO:0000256" key="6">
    <source>
        <dbReference type="PIRSR" id="PIRSR001430-2"/>
    </source>
</evidence>
<dbReference type="EMBL" id="CP027806">
    <property type="protein sequence ID" value="AXJ01496.1"/>
    <property type="molecule type" value="Genomic_DNA"/>
</dbReference>
<reference evidence="9 10" key="1">
    <citation type="submission" date="2018-03" db="EMBL/GenBank/DDBJ databases">
        <title>Phenotypic and genomic properties of Cyclonatronum proteinivorum gen. nov., sp. nov., a haloalkaliphilic bacteroidete from soda lakes possessing Na+-translocating rhodopsin.</title>
        <authorList>
            <person name="Toshchakov S.V."/>
            <person name="Korzhenkov A."/>
            <person name="Samarov N.I."/>
            <person name="Kublanov I.V."/>
            <person name="Muntyan M.S."/>
            <person name="Sorokin D.Y."/>
        </authorList>
    </citation>
    <scope>NUCLEOTIDE SEQUENCE [LARGE SCALE GENOMIC DNA]</scope>
    <source>
        <strain evidence="9 10">Omega</strain>
    </source>
</reference>
<dbReference type="FunFam" id="3.30.70.580:FF:000001">
    <property type="entry name" value="tRNA pseudouridine synthase A"/>
    <property type="match status" value="1"/>
</dbReference>
<dbReference type="RefSeq" id="WP_164682723.1">
    <property type="nucleotide sequence ID" value="NZ_CP027806.1"/>
</dbReference>
<dbReference type="NCBIfam" id="TIGR00071">
    <property type="entry name" value="hisT_truA"/>
    <property type="match status" value="1"/>
</dbReference>
<dbReference type="GO" id="GO:0003723">
    <property type="term" value="F:RNA binding"/>
    <property type="evidence" value="ECO:0007669"/>
    <property type="project" value="InterPro"/>
</dbReference>
<dbReference type="GO" id="GO:0160147">
    <property type="term" value="F:tRNA pseudouridine(38-40) synthase activity"/>
    <property type="evidence" value="ECO:0007669"/>
    <property type="project" value="UniProtKB-EC"/>
</dbReference>
<protein>
    <recommendedName>
        <fullName evidence="4">tRNA pseudouridine synthase A</fullName>
        <ecNumber evidence="4">5.4.99.12</ecNumber>
    </recommendedName>
    <alternativeName>
        <fullName evidence="4">tRNA pseudouridine(38-40) synthase</fullName>
    </alternativeName>
    <alternativeName>
        <fullName evidence="4">tRNA pseudouridylate synthase I</fullName>
    </alternativeName>
    <alternativeName>
        <fullName evidence="4">tRNA-uridine isomerase I</fullName>
    </alternativeName>
</protein>
<dbReference type="InterPro" id="IPR020095">
    <property type="entry name" value="PsdUridine_synth_TruA_C"/>
</dbReference>
<dbReference type="PANTHER" id="PTHR11142:SF0">
    <property type="entry name" value="TRNA PSEUDOURIDINE SYNTHASE-LIKE 1"/>
    <property type="match status" value="1"/>
</dbReference>
<name>A0A345ULZ4_9BACT</name>
<feature type="active site" description="Nucleophile" evidence="4 5">
    <location>
        <position position="52"/>
    </location>
</feature>
<dbReference type="Proteomes" id="UP000254808">
    <property type="component" value="Chromosome"/>
</dbReference>
<evidence type="ECO:0000313" key="10">
    <source>
        <dbReference type="Proteomes" id="UP000254808"/>
    </source>
</evidence>
<dbReference type="EC" id="5.4.99.12" evidence="4"/>
<dbReference type="Gene3D" id="3.30.70.580">
    <property type="entry name" value="Pseudouridine synthase I, catalytic domain, N-terminal subdomain"/>
    <property type="match status" value="1"/>
</dbReference>
<comment type="caution">
    <text evidence="4">Lacks conserved residue(s) required for the propagation of feature annotation.</text>
</comment>
<dbReference type="PANTHER" id="PTHR11142">
    <property type="entry name" value="PSEUDOURIDYLATE SYNTHASE"/>
    <property type="match status" value="1"/>
</dbReference>
<dbReference type="SUPFAM" id="SSF55120">
    <property type="entry name" value="Pseudouridine synthase"/>
    <property type="match status" value="1"/>
</dbReference>
<sequence>MPRFRLTLAYNGSSFSGWQIQPNAPTVQAAVEKALGVALRQKVQVHGSGRTDAGVHANGQVAHFDFPRALSETERARLRKSLSGLLAPDVFVKELVPVHDSFHARFDADYRTYHYYFSDIHQPLFGQTTAFFPQLPHFDDMRRAASCIQGDLDCLSFTPFDPALPHHRCWFFESYFREADDYGRYCYVVTANRFLRNLVRSLVGTLIDVGSGKKTAEEFSALFRNPDRTKSGTTAPAKGLVLYKVGYDGHWKLP</sequence>
<organism evidence="9 10">
    <name type="scientific">Cyclonatronum proteinivorum</name>
    <dbReference type="NCBI Taxonomy" id="1457365"/>
    <lineage>
        <taxon>Bacteria</taxon>
        <taxon>Pseudomonadati</taxon>
        <taxon>Balneolota</taxon>
        <taxon>Balneolia</taxon>
        <taxon>Balneolales</taxon>
        <taxon>Cyclonatronaceae</taxon>
        <taxon>Cyclonatronum</taxon>
    </lineage>
</organism>
<dbReference type="PIRSF" id="PIRSF001430">
    <property type="entry name" value="tRNA_psdUrid_synth"/>
    <property type="match status" value="1"/>
</dbReference>
<dbReference type="AlphaFoldDB" id="A0A345ULZ4"/>
<dbReference type="Gene3D" id="3.30.70.660">
    <property type="entry name" value="Pseudouridine synthase I, catalytic domain, C-terminal subdomain"/>
    <property type="match status" value="1"/>
</dbReference>
<proteinExistence type="inferred from homology"/>
<evidence type="ECO:0000256" key="2">
    <source>
        <dbReference type="ARBA" id="ARBA00022694"/>
    </source>
</evidence>
<dbReference type="InterPro" id="IPR020103">
    <property type="entry name" value="PsdUridine_synth_cat_dom_sf"/>
</dbReference>
<evidence type="ECO:0000256" key="1">
    <source>
        <dbReference type="ARBA" id="ARBA00009375"/>
    </source>
</evidence>
<evidence type="ECO:0000256" key="4">
    <source>
        <dbReference type="HAMAP-Rule" id="MF_00171"/>
    </source>
</evidence>